<proteinExistence type="predicted"/>
<reference evidence="2 3" key="1">
    <citation type="submission" date="2020-06" db="EMBL/GenBank/DDBJ databases">
        <title>Genome sequence of Rhizobium sp strain ADMK78.</title>
        <authorList>
            <person name="Rahi P."/>
        </authorList>
    </citation>
    <scope>NUCLEOTIDE SEQUENCE [LARGE SCALE GENOMIC DNA]</scope>
    <source>
        <strain evidence="2 3">ADMK78</strain>
    </source>
</reference>
<protein>
    <submittedName>
        <fullName evidence="2">DUF411 domain-containing protein</fullName>
    </submittedName>
</protein>
<dbReference type="Proteomes" id="UP000308530">
    <property type="component" value="Chromosome"/>
</dbReference>
<feature type="chain" id="PRO_5047466782" evidence="1">
    <location>
        <begin position="23"/>
        <end position="145"/>
    </location>
</feature>
<gene>
    <name evidence="2" type="ORF">FE840_009530</name>
</gene>
<dbReference type="InterPro" id="IPR007332">
    <property type="entry name" value="DUF411"/>
</dbReference>
<organism evidence="2 3">
    <name type="scientific">Peteryoungia desertarenae</name>
    <dbReference type="NCBI Taxonomy" id="1813451"/>
    <lineage>
        <taxon>Bacteria</taxon>
        <taxon>Pseudomonadati</taxon>
        <taxon>Pseudomonadota</taxon>
        <taxon>Alphaproteobacteria</taxon>
        <taxon>Hyphomicrobiales</taxon>
        <taxon>Rhizobiaceae</taxon>
        <taxon>Peteryoungia</taxon>
    </lineage>
</organism>
<dbReference type="Pfam" id="PF04214">
    <property type="entry name" value="DUF411"/>
    <property type="match status" value="1"/>
</dbReference>
<name>A0ABX6QML1_9HYPH</name>
<keyword evidence="3" id="KW-1185">Reference proteome</keyword>
<keyword evidence="1" id="KW-0732">Signal</keyword>
<evidence type="ECO:0000313" key="3">
    <source>
        <dbReference type="Proteomes" id="UP000308530"/>
    </source>
</evidence>
<feature type="signal peptide" evidence="1">
    <location>
        <begin position="1"/>
        <end position="22"/>
    </location>
</feature>
<dbReference type="EMBL" id="CP058350">
    <property type="protein sequence ID" value="QLF69763.1"/>
    <property type="molecule type" value="Genomic_DNA"/>
</dbReference>
<accession>A0ABX6QML1</accession>
<evidence type="ECO:0000313" key="2">
    <source>
        <dbReference type="EMBL" id="QLF69763.1"/>
    </source>
</evidence>
<evidence type="ECO:0000256" key="1">
    <source>
        <dbReference type="SAM" id="SignalP"/>
    </source>
</evidence>
<dbReference type="RefSeq" id="WP_138288318.1">
    <property type="nucleotide sequence ID" value="NZ_CP058350.1"/>
</dbReference>
<sequence length="145" mass="15118">MKLRQTLFATAIACLASTAALAQTVSVFKDAGCGCCGAWVEHMRQNGFTVEASNISPEQMNALKAKAGITAATASCHTAFVEGYVIEGHVPAGDVARLIEEKPEAVGLSVPGMPIGSPGMEFGTPEAYQVLLMDRSGTTTVFAEH</sequence>